<name>A0ABD2RKN0_9SOLN</name>
<dbReference type="EMBL" id="JBJKTR010000019">
    <property type="protein sequence ID" value="KAL3332416.1"/>
    <property type="molecule type" value="Genomic_DNA"/>
</dbReference>
<reference evidence="1 2" key="1">
    <citation type="submission" date="2024-05" db="EMBL/GenBank/DDBJ databases">
        <title>De novo assembly of an allotetraploid wild potato.</title>
        <authorList>
            <person name="Hosaka A.J."/>
        </authorList>
    </citation>
    <scope>NUCLEOTIDE SEQUENCE [LARGE SCALE GENOMIC DNA]</scope>
    <source>
        <tissue evidence="1">Young leaves</tissue>
    </source>
</reference>
<evidence type="ECO:0000313" key="1">
    <source>
        <dbReference type="EMBL" id="KAL3332416.1"/>
    </source>
</evidence>
<proteinExistence type="predicted"/>
<keyword evidence="2" id="KW-1185">Reference proteome</keyword>
<dbReference type="AlphaFoldDB" id="A0ABD2RKN0"/>
<feature type="non-terminal residue" evidence="1">
    <location>
        <position position="1"/>
    </location>
</feature>
<comment type="caution">
    <text evidence="1">The sequence shown here is derived from an EMBL/GenBank/DDBJ whole genome shotgun (WGS) entry which is preliminary data.</text>
</comment>
<organism evidence="1 2">
    <name type="scientific">Solanum stoloniferum</name>
    <dbReference type="NCBI Taxonomy" id="62892"/>
    <lineage>
        <taxon>Eukaryota</taxon>
        <taxon>Viridiplantae</taxon>
        <taxon>Streptophyta</taxon>
        <taxon>Embryophyta</taxon>
        <taxon>Tracheophyta</taxon>
        <taxon>Spermatophyta</taxon>
        <taxon>Magnoliopsida</taxon>
        <taxon>eudicotyledons</taxon>
        <taxon>Gunneridae</taxon>
        <taxon>Pentapetalae</taxon>
        <taxon>asterids</taxon>
        <taxon>lamiids</taxon>
        <taxon>Solanales</taxon>
        <taxon>Solanaceae</taxon>
        <taxon>Solanoideae</taxon>
        <taxon>Solaneae</taxon>
        <taxon>Solanum</taxon>
    </lineage>
</organism>
<protein>
    <submittedName>
        <fullName evidence="1">Uncharacterized protein</fullName>
    </submittedName>
</protein>
<sequence>KLIFLLYKSLTHLPKPTKVEAFLQNSHAEDKAKTIGFSMSKLQSVEEVSRRTPSSSLSSPSKLHASLHANFFKVEYNRSRRFACQSTQKSRIFLKERNKNY</sequence>
<accession>A0ABD2RKN0</accession>
<dbReference type="Proteomes" id="UP001627284">
    <property type="component" value="Unassembled WGS sequence"/>
</dbReference>
<evidence type="ECO:0000313" key="2">
    <source>
        <dbReference type="Proteomes" id="UP001627284"/>
    </source>
</evidence>
<gene>
    <name evidence="1" type="ORF">AABB24_032806</name>
</gene>